<dbReference type="PANTHER" id="PTHR30126">
    <property type="entry name" value="HTH-TYPE TRANSCRIPTIONAL REGULATOR"/>
    <property type="match status" value="1"/>
</dbReference>
<dbReference type="InterPro" id="IPR005119">
    <property type="entry name" value="LysR_subst-bd"/>
</dbReference>
<keyword evidence="2" id="KW-0805">Transcription regulation</keyword>
<comment type="similarity">
    <text evidence="1">Belongs to the LysR transcriptional regulatory family.</text>
</comment>
<protein>
    <submittedName>
        <fullName evidence="6">LysR family transcriptional regulator</fullName>
    </submittedName>
</protein>
<dbReference type="Gene3D" id="3.40.190.10">
    <property type="entry name" value="Periplasmic binding protein-like II"/>
    <property type="match status" value="2"/>
</dbReference>
<evidence type="ECO:0000256" key="4">
    <source>
        <dbReference type="ARBA" id="ARBA00023163"/>
    </source>
</evidence>
<reference evidence="6 7" key="1">
    <citation type="submission" date="2017-09" db="EMBL/GenBank/DDBJ databases">
        <title>Bacterial strain isolated from the female urinary microbiota.</title>
        <authorList>
            <person name="Thomas-White K."/>
            <person name="Kumar N."/>
            <person name="Forster S."/>
            <person name="Putonti C."/>
            <person name="Lawley T."/>
            <person name="Wolfe A.J."/>
        </authorList>
    </citation>
    <scope>NUCLEOTIDE SEQUENCE [LARGE SCALE GENOMIC DNA]</scope>
    <source>
        <strain evidence="6 7">UMB0908</strain>
    </source>
</reference>
<dbReference type="PRINTS" id="PR00039">
    <property type="entry name" value="HTHLYSR"/>
</dbReference>
<evidence type="ECO:0000256" key="3">
    <source>
        <dbReference type="ARBA" id="ARBA00023125"/>
    </source>
</evidence>
<dbReference type="SUPFAM" id="SSF53850">
    <property type="entry name" value="Periplasmic binding protein-like II"/>
    <property type="match status" value="1"/>
</dbReference>
<organism evidence="6 7">
    <name type="scientific">Corynebacterium xerosis</name>
    <dbReference type="NCBI Taxonomy" id="1725"/>
    <lineage>
        <taxon>Bacteria</taxon>
        <taxon>Bacillati</taxon>
        <taxon>Actinomycetota</taxon>
        <taxon>Actinomycetes</taxon>
        <taxon>Mycobacteriales</taxon>
        <taxon>Corynebacteriaceae</taxon>
        <taxon>Corynebacterium</taxon>
    </lineage>
</organism>
<evidence type="ECO:0000259" key="5">
    <source>
        <dbReference type="PROSITE" id="PS50931"/>
    </source>
</evidence>
<dbReference type="RefSeq" id="WP_102212221.1">
    <property type="nucleotide sequence ID" value="NZ_JBHWXG010000003.1"/>
</dbReference>
<name>A0A2N6T0Q0_9CORY</name>
<dbReference type="PANTHER" id="PTHR30126:SF39">
    <property type="entry name" value="HTH-TYPE TRANSCRIPTIONAL REGULATOR CYSL"/>
    <property type="match status" value="1"/>
</dbReference>
<evidence type="ECO:0000313" key="6">
    <source>
        <dbReference type="EMBL" id="PMC62899.1"/>
    </source>
</evidence>
<evidence type="ECO:0000313" key="7">
    <source>
        <dbReference type="Proteomes" id="UP000235363"/>
    </source>
</evidence>
<proteinExistence type="inferred from homology"/>
<dbReference type="SUPFAM" id="SSF46785">
    <property type="entry name" value="Winged helix' DNA-binding domain"/>
    <property type="match status" value="1"/>
</dbReference>
<comment type="caution">
    <text evidence="6">The sequence shown here is derived from an EMBL/GenBank/DDBJ whole genome shotgun (WGS) entry which is preliminary data.</text>
</comment>
<dbReference type="AlphaFoldDB" id="A0A2N6T0Q0"/>
<dbReference type="Pfam" id="PF00126">
    <property type="entry name" value="HTH_1"/>
    <property type="match status" value="1"/>
</dbReference>
<dbReference type="Gene3D" id="1.10.10.10">
    <property type="entry name" value="Winged helix-like DNA-binding domain superfamily/Winged helix DNA-binding domain"/>
    <property type="match status" value="1"/>
</dbReference>
<dbReference type="InterPro" id="IPR036388">
    <property type="entry name" value="WH-like_DNA-bd_sf"/>
</dbReference>
<dbReference type="GO" id="GO:0003700">
    <property type="term" value="F:DNA-binding transcription factor activity"/>
    <property type="evidence" value="ECO:0007669"/>
    <property type="project" value="InterPro"/>
</dbReference>
<dbReference type="InterPro" id="IPR036390">
    <property type="entry name" value="WH_DNA-bd_sf"/>
</dbReference>
<dbReference type="Pfam" id="PF03466">
    <property type="entry name" value="LysR_substrate"/>
    <property type="match status" value="2"/>
</dbReference>
<dbReference type="InterPro" id="IPR000847">
    <property type="entry name" value="LysR_HTH_N"/>
</dbReference>
<dbReference type="PROSITE" id="PS50931">
    <property type="entry name" value="HTH_LYSR"/>
    <property type="match status" value="1"/>
</dbReference>
<evidence type="ECO:0000256" key="1">
    <source>
        <dbReference type="ARBA" id="ARBA00009437"/>
    </source>
</evidence>
<gene>
    <name evidence="6" type="ORF">CJ204_03380</name>
</gene>
<accession>A0A2N6T0Q0</accession>
<keyword evidence="3" id="KW-0238">DNA-binding</keyword>
<dbReference type="Proteomes" id="UP000235363">
    <property type="component" value="Unassembled WGS sequence"/>
</dbReference>
<dbReference type="EMBL" id="PNHF01000005">
    <property type="protein sequence ID" value="PMC62899.1"/>
    <property type="molecule type" value="Genomic_DNA"/>
</dbReference>
<dbReference type="GO" id="GO:0000976">
    <property type="term" value="F:transcription cis-regulatory region binding"/>
    <property type="evidence" value="ECO:0007669"/>
    <property type="project" value="TreeGrafter"/>
</dbReference>
<evidence type="ECO:0000256" key="2">
    <source>
        <dbReference type="ARBA" id="ARBA00023015"/>
    </source>
</evidence>
<keyword evidence="4" id="KW-0804">Transcription</keyword>
<sequence>MTVHPTAADRQPDLAAMHFTAQHLIGLRLLAAADELGSLGAAARATGMAQPNVSRAIAALEDTLGAPLLDRSPRGSTATALGKSVIAAAAPLFDAAATFRRDVTSLLADDSAPLRVSASMTVAEHLMPGWLSTYRRRHPDADVGLRVRNSERVFDEVLAGTCDIGFVETPLARKDLNATVIADDHLVVVVAPGHPWAGRGRNAAGSAADAPPTGEFALGPVTAAELAATPLVLREPGSGTRTFHDRALAPWNPAPPAVELGSNAAVAAIVRAGGEPGVLSELAVADAVAHGELVVVDVDERLDLHRHIRAVWRGTGGPGRNARELIDIASR</sequence>
<feature type="domain" description="HTH lysR-type" evidence="5">
    <location>
        <begin position="27"/>
        <end position="79"/>
    </location>
</feature>